<evidence type="ECO:0000313" key="3">
    <source>
        <dbReference type="Proteomes" id="UP001369958"/>
    </source>
</evidence>
<proteinExistence type="inferred from homology"/>
<sequence>MIVDNSALEAVLAGLAEVGRKIVIPGFTGRADLGIRAKADEYDLVTDADEAAEELLSRALERVFPGGVVVGEEGVAADPAVLSGLAGAEIGILIDPIDGTWNFANGVPIFGMMVAITHFGRTIAGAIHYPLTGDFIYGRADKGAFYRAHDGAEAPLRVAAARAVEDMSGFVAQPLFPKHEQLDLARRSARFQRTTNFRCSAYEYRLIAQGSLHFSLNAGLKPWDHAAGVLIHQLAGGHAGLLGGQDYHPGETEGYLLLGPDPESWQTLREVFTGQG</sequence>
<dbReference type="Pfam" id="PF00459">
    <property type="entry name" value="Inositol_P"/>
    <property type="match status" value="1"/>
</dbReference>
<dbReference type="EMBL" id="CP146275">
    <property type="protein sequence ID" value="WWT34630.1"/>
    <property type="molecule type" value="Genomic_DNA"/>
</dbReference>
<dbReference type="Proteomes" id="UP001369958">
    <property type="component" value="Chromosome"/>
</dbReference>
<organism evidence="2 3">
    <name type="scientific">Pelagibacterium nitratireducens</name>
    <dbReference type="NCBI Taxonomy" id="1046114"/>
    <lineage>
        <taxon>Bacteria</taxon>
        <taxon>Pseudomonadati</taxon>
        <taxon>Pseudomonadota</taxon>
        <taxon>Alphaproteobacteria</taxon>
        <taxon>Hyphomicrobiales</taxon>
        <taxon>Devosiaceae</taxon>
        <taxon>Pelagibacterium</taxon>
    </lineage>
</organism>
<accession>A0ABZ2IB14</accession>
<dbReference type="PANTHER" id="PTHR20854">
    <property type="entry name" value="INOSITOL MONOPHOSPHATASE"/>
    <property type="match status" value="1"/>
</dbReference>
<dbReference type="InterPro" id="IPR000760">
    <property type="entry name" value="Inositol_monophosphatase-like"/>
</dbReference>
<dbReference type="Gene3D" id="3.40.190.80">
    <property type="match status" value="1"/>
</dbReference>
<evidence type="ECO:0000313" key="2">
    <source>
        <dbReference type="EMBL" id="WWT34630.1"/>
    </source>
</evidence>
<evidence type="ECO:0000256" key="1">
    <source>
        <dbReference type="ARBA" id="ARBA00009759"/>
    </source>
</evidence>
<gene>
    <name evidence="2" type="ORF">V6617_04970</name>
</gene>
<reference evidence="2 3" key="1">
    <citation type="submission" date="2024-02" db="EMBL/GenBank/DDBJ databases">
        <title>Complete genome sequence of Pelagibacterium nitratireducens ZH15.</title>
        <authorList>
            <person name="Zhao L.H."/>
        </authorList>
    </citation>
    <scope>NUCLEOTIDE SEQUENCE [LARGE SCALE GENOMIC DNA]</scope>
    <source>
        <strain evidence="2 3">ZH15</strain>
    </source>
</reference>
<name>A0ABZ2IB14_9HYPH</name>
<dbReference type="Gene3D" id="3.30.540.10">
    <property type="entry name" value="Fructose-1,6-Bisphosphatase, subunit A, domain 1"/>
    <property type="match status" value="1"/>
</dbReference>
<dbReference type="PANTHER" id="PTHR20854:SF4">
    <property type="entry name" value="INOSITOL-1-MONOPHOSPHATASE-RELATED"/>
    <property type="match status" value="1"/>
</dbReference>
<dbReference type="PRINTS" id="PR00377">
    <property type="entry name" value="IMPHPHTASES"/>
</dbReference>
<keyword evidence="3" id="KW-1185">Reference proteome</keyword>
<dbReference type="SUPFAM" id="SSF56655">
    <property type="entry name" value="Carbohydrate phosphatase"/>
    <property type="match status" value="1"/>
</dbReference>
<comment type="similarity">
    <text evidence="1">Belongs to the inositol monophosphatase superfamily.</text>
</comment>
<dbReference type="RefSeq" id="WP_338610638.1">
    <property type="nucleotide sequence ID" value="NZ_CP146275.1"/>
</dbReference>
<protein>
    <submittedName>
        <fullName evidence="2">Inositol monophosphatase</fullName>
    </submittedName>
</protein>